<evidence type="ECO:0000256" key="1">
    <source>
        <dbReference type="ARBA" id="ARBA00010211"/>
    </source>
</evidence>
<dbReference type="AlphaFoldDB" id="A0AAX3A3N8"/>
<dbReference type="InterPro" id="IPR036663">
    <property type="entry name" value="Fumarylacetoacetase_C_sf"/>
</dbReference>
<organism evidence="5 7">
    <name type="scientific">Mycolicibacterium boenickei</name>
    <dbReference type="NCBI Taxonomy" id="146017"/>
    <lineage>
        <taxon>Bacteria</taxon>
        <taxon>Bacillati</taxon>
        <taxon>Actinomycetota</taxon>
        <taxon>Actinomycetes</taxon>
        <taxon>Mycobacteriales</taxon>
        <taxon>Mycobacteriaceae</taxon>
        <taxon>Mycolicibacterium</taxon>
    </lineage>
</organism>
<reference evidence="4" key="2">
    <citation type="submission" date="2020-02" db="EMBL/GenBank/DDBJ databases">
        <authorList>
            <person name="Matsumoto Y."/>
            <person name="Kinjo T."/>
            <person name="Motooka D."/>
            <person name="Nabeya D."/>
            <person name="Jung N."/>
            <person name="Uechi K."/>
            <person name="Horii T."/>
            <person name="Iida T."/>
            <person name="Fujita J."/>
            <person name="Nakamura S."/>
        </authorList>
    </citation>
    <scope>NUCLEOTIDE SEQUENCE</scope>
    <source>
        <strain evidence="4">JCM 15653</strain>
    </source>
</reference>
<dbReference type="GO" id="GO:0016853">
    <property type="term" value="F:isomerase activity"/>
    <property type="evidence" value="ECO:0007669"/>
    <property type="project" value="UniProtKB-ARBA"/>
</dbReference>
<dbReference type="PANTHER" id="PTHR42796">
    <property type="entry name" value="FUMARYLACETOACETATE HYDROLASE DOMAIN-CONTAINING PROTEIN 2A-RELATED"/>
    <property type="match status" value="1"/>
</dbReference>
<dbReference type="GO" id="GO:0019752">
    <property type="term" value="P:carboxylic acid metabolic process"/>
    <property type="evidence" value="ECO:0007669"/>
    <property type="project" value="UniProtKB-ARBA"/>
</dbReference>
<feature type="domain" description="Fumarylacetoacetase-like C-terminal" evidence="3">
    <location>
        <begin position="80"/>
        <end position="282"/>
    </location>
</feature>
<dbReference type="GO" id="GO:0046872">
    <property type="term" value="F:metal ion binding"/>
    <property type="evidence" value="ECO:0007669"/>
    <property type="project" value="UniProtKB-KW"/>
</dbReference>
<dbReference type="GO" id="GO:0016787">
    <property type="term" value="F:hydrolase activity"/>
    <property type="evidence" value="ECO:0007669"/>
    <property type="project" value="UniProtKB-KW"/>
</dbReference>
<sequence length="288" mass="29932">MKLANLDGRAVIVTDAGLIDIAKASGGSLPGHPDQAVAAIDSISAWLDARQPDPDVHLTAADLLADLSVLGPPVIAPRQIFAVGLNYAEHGAETGLAVPDEPLIFTKFASSITGPGGLIPLPTATCDWEVELVVVIGRGGRNIGVADALRHVAGYCIGQDISERRSQMAGAPPQFSLAKSHRGFSPIGPWVTTVDELPDVHDLAIATALDDEIVQQAVTSDMIFGVESLISHLSTVCELLPGDLIFTGTPAGVGYSRTPARYLTPGTVVRSTVEGLGELRNPCVVAIG</sequence>
<keyword evidence="2" id="KW-0479">Metal-binding</keyword>
<evidence type="ECO:0000313" key="5">
    <source>
        <dbReference type="EMBL" id="UNC02139.1"/>
    </source>
</evidence>
<evidence type="ECO:0000313" key="4">
    <source>
        <dbReference type="EMBL" id="BBX92101.1"/>
    </source>
</evidence>
<evidence type="ECO:0000313" key="6">
    <source>
        <dbReference type="Proteomes" id="UP000466683"/>
    </source>
</evidence>
<protein>
    <submittedName>
        <fullName evidence="4 5">Fumarylacetoacetate hydrolase</fullName>
    </submittedName>
</protein>
<evidence type="ECO:0000256" key="2">
    <source>
        <dbReference type="ARBA" id="ARBA00022723"/>
    </source>
</evidence>
<dbReference type="Proteomes" id="UP000466683">
    <property type="component" value="Chromosome"/>
</dbReference>
<evidence type="ECO:0000313" key="7">
    <source>
        <dbReference type="Proteomes" id="UP001162885"/>
    </source>
</evidence>
<dbReference type="InterPro" id="IPR011234">
    <property type="entry name" value="Fumarylacetoacetase-like_C"/>
</dbReference>
<dbReference type="Gene3D" id="3.90.850.10">
    <property type="entry name" value="Fumarylacetoacetase-like, C-terminal domain"/>
    <property type="match status" value="1"/>
</dbReference>
<keyword evidence="5" id="KW-0378">Hydrolase</keyword>
<dbReference type="FunFam" id="3.90.850.10:FF:000002">
    <property type="entry name" value="2-hydroxyhepta-2,4-diene-1,7-dioate isomerase"/>
    <property type="match status" value="1"/>
</dbReference>
<dbReference type="InterPro" id="IPR051121">
    <property type="entry name" value="FAH"/>
</dbReference>
<gene>
    <name evidence="5" type="ORF">H5U98_12595</name>
    <name evidence="4" type="ORF">MBOE_37500</name>
</gene>
<evidence type="ECO:0000259" key="3">
    <source>
        <dbReference type="Pfam" id="PF01557"/>
    </source>
</evidence>
<keyword evidence="6" id="KW-1185">Reference proteome</keyword>
<dbReference type="SUPFAM" id="SSF56529">
    <property type="entry name" value="FAH"/>
    <property type="match status" value="1"/>
</dbReference>
<dbReference type="PANTHER" id="PTHR42796:SF4">
    <property type="entry name" value="FUMARYLACETOACETATE HYDROLASE DOMAIN-CONTAINING PROTEIN 2A"/>
    <property type="match status" value="1"/>
</dbReference>
<comment type="similarity">
    <text evidence="1">Belongs to the FAH family.</text>
</comment>
<reference evidence="5 7" key="3">
    <citation type="journal article" date="2022" name="BMC Genomics">
        <title>Comparative genome analysis of mycobacteria focusing on tRNA and non-coding RNA.</title>
        <authorList>
            <person name="Behra P.R.K."/>
            <person name="Pettersson B.M.F."/>
            <person name="Ramesh M."/>
            <person name="Das S."/>
            <person name="Dasgupta S."/>
            <person name="Kirsebom L.A."/>
        </authorList>
    </citation>
    <scope>NUCLEOTIDE SEQUENCE [LARGE SCALE GENOMIC DNA]</scope>
    <source>
        <strain evidence="5 7">DSM 44677</strain>
    </source>
</reference>
<dbReference type="RefSeq" id="WP_077741101.1">
    <property type="nucleotide sequence ID" value="NZ_AP022579.1"/>
</dbReference>
<dbReference type="Proteomes" id="UP001162885">
    <property type="component" value="Chromosome"/>
</dbReference>
<dbReference type="EMBL" id="CP060016">
    <property type="protein sequence ID" value="UNC02139.1"/>
    <property type="molecule type" value="Genomic_DNA"/>
</dbReference>
<name>A0AAX3A3N8_9MYCO</name>
<proteinExistence type="inferred from homology"/>
<dbReference type="EMBL" id="AP022579">
    <property type="protein sequence ID" value="BBX92101.1"/>
    <property type="molecule type" value="Genomic_DNA"/>
</dbReference>
<dbReference type="Pfam" id="PF01557">
    <property type="entry name" value="FAA_hydrolase"/>
    <property type="match status" value="1"/>
</dbReference>
<accession>A0AAX3A3N8</accession>
<reference evidence="4 6" key="1">
    <citation type="journal article" date="2019" name="Emerg. Microbes Infect.">
        <title>Comprehensive subspecies identification of 175 nontuberculous mycobacteria species based on 7547 genomic profiles.</title>
        <authorList>
            <person name="Matsumoto Y."/>
            <person name="Kinjo T."/>
            <person name="Motooka D."/>
            <person name="Nabeya D."/>
            <person name="Jung N."/>
            <person name="Uechi K."/>
            <person name="Horii T."/>
            <person name="Iida T."/>
            <person name="Fujita J."/>
            <person name="Nakamura S."/>
        </authorList>
    </citation>
    <scope>NUCLEOTIDE SEQUENCE [LARGE SCALE GENOMIC DNA]</scope>
    <source>
        <strain evidence="4 6">JCM 15653</strain>
    </source>
</reference>